<keyword evidence="2" id="KW-0479">Metal-binding</keyword>
<gene>
    <name evidence="7" type="ORF">WSS_A16331</name>
</gene>
<comment type="cofactor">
    <cofactor evidence="1">
        <name>Zn(2+)</name>
        <dbReference type="ChEBI" id="CHEBI:29105"/>
    </cofactor>
</comment>
<dbReference type="GO" id="GO:0016787">
    <property type="term" value="F:hydrolase activity"/>
    <property type="evidence" value="ECO:0007669"/>
    <property type="project" value="UniProtKB-KW"/>
</dbReference>
<dbReference type="InterPro" id="IPR041526">
    <property type="entry name" value="DAPG_hydrolase"/>
</dbReference>
<dbReference type="RefSeq" id="WP_005257547.1">
    <property type="nucleotide sequence ID" value="NZ_AJYC02000052.1"/>
</dbReference>
<evidence type="ECO:0000256" key="4">
    <source>
        <dbReference type="ARBA" id="ARBA00022833"/>
    </source>
</evidence>
<evidence type="ECO:0000256" key="3">
    <source>
        <dbReference type="ARBA" id="ARBA00022801"/>
    </source>
</evidence>
<name>K8XJP1_RHOOP</name>
<evidence type="ECO:0000256" key="1">
    <source>
        <dbReference type="ARBA" id="ARBA00001947"/>
    </source>
</evidence>
<feature type="domain" description="DAPG hydrolase PhiG" evidence="6">
    <location>
        <begin position="3"/>
        <end position="215"/>
    </location>
</feature>
<evidence type="ECO:0000256" key="2">
    <source>
        <dbReference type="ARBA" id="ARBA00022723"/>
    </source>
</evidence>
<accession>K8XJP1</accession>
<keyword evidence="3" id="KW-0378">Hydrolase</keyword>
<evidence type="ECO:0000259" key="6">
    <source>
        <dbReference type="Pfam" id="PF18089"/>
    </source>
</evidence>
<dbReference type="AlphaFoldDB" id="K8XJP1"/>
<sequence length="229" mass="25790">MNLDNIDALLSPAPVPLEMGYERLADGSLHIAARTDMHGCTGEMFEWWFRWRCDTQKYVWWHPIDHVSSEWAGTLSDTTHVGSEHIVVEKLTGIPASELRIQLRDPHELFDPDLYDKARGNGDVSSAIVGRVGSGHQPPRDENGKVLGGRLVHIGRDTDWGLVLRSHFYLGTDLPATGMSPDAVEREVPTEFGVGLLEHAYNEFTFLSRFLPSLFIAEHRDERPPLAPW</sequence>
<comment type="similarity">
    <text evidence="5">Belongs to the DAPG/phloretin hydrolase family.</text>
</comment>
<organism evidence="7 8">
    <name type="scientific">Rhodococcus opacus M213</name>
    <dbReference type="NCBI Taxonomy" id="1129896"/>
    <lineage>
        <taxon>Bacteria</taxon>
        <taxon>Bacillati</taxon>
        <taxon>Actinomycetota</taxon>
        <taxon>Actinomycetes</taxon>
        <taxon>Mycobacteriales</taxon>
        <taxon>Nocardiaceae</taxon>
        <taxon>Rhodococcus</taxon>
    </lineage>
</organism>
<protein>
    <recommendedName>
        <fullName evidence="6">DAPG hydrolase PhiG domain-containing protein</fullName>
    </recommendedName>
</protein>
<evidence type="ECO:0000313" key="7">
    <source>
        <dbReference type="EMBL" id="EKT81629.1"/>
    </source>
</evidence>
<evidence type="ECO:0000313" key="8">
    <source>
        <dbReference type="Proteomes" id="UP000005951"/>
    </source>
</evidence>
<keyword evidence="4" id="KW-0862">Zinc</keyword>
<comment type="caution">
    <text evidence="7">The sequence shown here is derived from an EMBL/GenBank/DDBJ whole genome shotgun (WGS) entry which is preliminary data.</text>
</comment>
<evidence type="ECO:0000256" key="5">
    <source>
        <dbReference type="ARBA" id="ARBA00023459"/>
    </source>
</evidence>
<proteinExistence type="inferred from homology"/>
<dbReference type="EMBL" id="AJYC02000052">
    <property type="protein sequence ID" value="EKT81629.1"/>
    <property type="molecule type" value="Genomic_DNA"/>
</dbReference>
<dbReference type="Proteomes" id="UP000005951">
    <property type="component" value="Unassembled WGS sequence"/>
</dbReference>
<reference evidence="7 8" key="1">
    <citation type="journal article" date="2013" name="Genome Announc.">
        <title>Draft Genome Sequence of Rhodococcus opacus Strain M213 Shows a Diverse Catabolic Potential.</title>
        <authorList>
            <person name="Pathak A."/>
            <person name="Green S.J."/>
            <person name="Ogram A."/>
            <person name="Chauhan A."/>
        </authorList>
    </citation>
    <scope>NUCLEOTIDE SEQUENCE [LARGE SCALE GENOMIC DNA]</scope>
    <source>
        <strain evidence="7 8">M213</strain>
    </source>
</reference>
<dbReference type="Pfam" id="PF18089">
    <property type="entry name" value="DAPG_hydrolase"/>
    <property type="match status" value="1"/>
</dbReference>
<dbReference type="GO" id="GO:0046872">
    <property type="term" value="F:metal ion binding"/>
    <property type="evidence" value="ECO:0007669"/>
    <property type="project" value="UniProtKB-KW"/>
</dbReference>